<organism evidence="2 5">
    <name type="scientific">Salmonella enterica subsp. enterica serovar Bovismorbificans</name>
    <dbReference type="NCBI Taxonomy" id="58097"/>
    <lineage>
        <taxon>Bacteria</taxon>
        <taxon>Pseudomonadati</taxon>
        <taxon>Pseudomonadota</taxon>
        <taxon>Gammaproteobacteria</taxon>
        <taxon>Enterobacterales</taxon>
        <taxon>Enterobacteriaceae</taxon>
        <taxon>Salmonella</taxon>
    </lineage>
</organism>
<dbReference type="EMBL" id="CQPC01000092">
    <property type="protein sequence ID" value="CNV14846.1"/>
    <property type="molecule type" value="Genomic_DNA"/>
</dbReference>
<dbReference type="Proteomes" id="UP000039541">
    <property type="component" value="Unassembled WGS sequence"/>
</dbReference>
<evidence type="ECO:0000256" key="1">
    <source>
        <dbReference type="SAM" id="MobiDB-lite"/>
    </source>
</evidence>
<name>A0A655CXV1_SALET</name>
<dbReference type="AlphaFoldDB" id="A0A655CXV1"/>
<evidence type="ECO:0000313" key="3">
    <source>
        <dbReference type="EMBL" id="CNV14846.1"/>
    </source>
</evidence>
<protein>
    <submittedName>
        <fullName evidence="2">Uncharacterized protein</fullName>
    </submittedName>
</protein>
<proteinExistence type="predicted"/>
<feature type="region of interest" description="Disordered" evidence="1">
    <location>
        <begin position="1"/>
        <end position="30"/>
    </location>
</feature>
<evidence type="ECO:0000313" key="4">
    <source>
        <dbReference type="Proteomes" id="UP000039541"/>
    </source>
</evidence>
<accession>A0A655CXV1</accession>
<sequence>MTGYHSTTPDETKMDKESLSLKKHTKNSDF</sequence>
<dbReference type="Proteomes" id="UP000041314">
    <property type="component" value="Unassembled WGS sequence"/>
</dbReference>
<gene>
    <name evidence="2" type="ORF">ERS008198_02497</name>
    <name evidence="3" type="ORF">ERS008202_04449</name>
</gene>
<evidence type="ECO:0000313" key="2">
    <source>
        <dbReference type="EMBL" id="CNU32691.1"/>
    </source>
</evidence>
<feature type="compositionally biased region" description="Basic and acidic residues" evidence="1">
    <location>
        <begin position="8"/>
        <end position="30"/>
    </location>
</feature>
<dbReference type="EMBL" id="CQPA01000018">
    <property type="protein sequence ID" value="CNU32691.1"/>
    <property type="molecule type" value="Genomic_DNA"/>
</dbReference>
<evidence type="ECO:0000313" key="5">
    <source>
        <dbReference type="Proteomes" id="UP000041314"/>
    </source>
</evidence>
<reference evidence="4 5" key="1">
    <citation type="submission" date="2015-03" db="EMBL/GenBank/DDBJ databases">
        <authorList>
            <consortium name="Pathogen Informatics"/>
        </authorList>
    </citation>
    <scope>NUCLEOTIDE SEQUENCE [LARGE SCALE GENOMIC DNA]</scope>
    <source>
        <strain evidence="3 4">3476</strain>
        <strain evidence="2 5">A1104</strain>
    </source>
</reference>